<evidence type="ECO:0000313" key="3">
    <source>
        <dbReference type="Proteomes" id="UP000246121"/>
    </source>
</evidence>
<proteinExistence type="predicted"/>
<dbReference type="AlphaFoldDB" id="A0A2V2VSF6"/>
<evidence type="ECO:0000256" key="1">
    <source>
        <dbReference type="ARBA" id="ARBA00022737"/>
    </source>
</evidence>
<dbReference type="VEuPathDB" id="TriTrypDB:Tc_MARK_2801"/>
<comment type="caution">
    <text evidence="2">The sequence shown here is derived from an EMBL/GenBank/DDBJ whole genome shotgun (WGS) entry which is preliminary data.</text>
</comment>
<dbReference type="PANTHER" id="PTHR47447:SF15">
    <property type="entry name" value="OS02G0120000 PROTEIN"/>
    <property type="match status" value="1"/>
</dbReference>
<dbReference type="VEuPathDB" id="TriTrypDB:TcYC6_0051350"/>
<gene>
    <name evidence="2" type="ORF">C4B63_9g492</name>
</gene>
<dbReference type="Proteomes" id="UP000246121">
    <property type="component" value="Unassembled WGS sequence"/>
</dbReference>
<dbReference type="VEuPathDB" id="TriTrypDB:TCSYLVIO_004055"/>
<evidence type="ECO:0000313" key="2">
    <source>
        <dbReference type="EMBL" id="PWU99325.1"/>
    </source>
</evidence>
<accession>A0A2V2VSF6</accession>
<dbReference type="VEuPathDB" id="TriTrypDB:BCY84_18232"/>
<dbReference type="VEuPathDB" id="TriTrypDB:C4B63_9g492"/>
<dbReference type="VEuPathDB" id="TriTrypDB:TcCLB.506821.190"/>
<dbReference type="VEuPathDB" id="TriTrypDB:TcCL_NonESM08962"/>
<dbReference type="VEuPathDB" id="TriTrypDB:TcG_08668"/>
<dbReference type="VEuPathDB" id="TriTrypDB:C3747_135g77"/>
<reference evidence="2 3" key="1">
    <citation type="journal article" date="2018" name="Microb. Genom.">
        <title>Expanding an expanded genome: long-read sequencing of Trypanosoma cruzi.</title>
        <authorList>
            <person name="Berna L."/>
            <person name="Rodriguez M."/>
            <person name="Chiribao M.L."/>
            <person name="Parodi-Talice A."/>
            <person name="Pita S."/>
            <person name="Rijo G."/>
            <person name="Alvarez-Valin F."/>
            <person name="Robello C."/>
        </authorList>
    </citation>
    <scope>NUCLEOTIDE SEQUENCE [LARGE SCALE GENOMIC DNA]</scope>
    <source>
        <strain evidence="2 3">Dm28c</strain>
    </source>
</reference>
<organism evidence="2 3">
    <name type="scientific">Trypanosoma cruzi</name>
    <dbReference type="NCBI Taxonomy" id="5693"/>
    <lineage>
        <taxon>Eukaryota</taxon>
        <taxon>Discoba</taxon>
        <taxon>Euglenozoa</taxon>
        <taxon>Kinetoplastea</taxon>
        <taxon>Metakinetoplastina</taxon>
        <taxon>Trypanosomatida</taxon>
        <taxon>Trypanosomatidae</taxon>
        <taxon>Trypanosoma</taxon>
        <taxon>Schizotrypanum</taxon>
    </lineage>
</organism>
<dbReference type="InterPro" id="IPR011990">
    <property type="entry name" value="TPR-like_helical_dom_sf"/>
</dbReference>
<dbReference type="VEuPathDB" id="TriTrypDB:ECC02_009010"/>
<dbReference type="EMBL" id="PRFA01000009">
    <property type="protein sequence ID" value="PWU99325.1"/>
    <property type="molecule type" value="Genomic_DNA"/>
</dbReference>
<dbReference type="VEuPathDB" id="TriTrypDB:TcCLB.504159.30"/>
<dbReference type="VEuPathDB" id="TriTrypDB:TCDM_10095"/>
<keyword evidence="1" id="KW-0677">Repeat</keyword>
<dbReference type="PANTHER" id="PTHR47447">
    <property type="entry name" value="OS03G0856100 PROTEIN"/>
    <property type="match status" value="1"/>
</dbReference>
<sequence length="604" mass="67346">MSEDDDESFGVTNKTNSSSIALFSSLPDVLSFTETSGTWISRLVCMFFARLASGEELLPLIRHVRTELLRPTQAPLGARAIPVATLGASVANTTADLPGTMLQGSNPRMEAMDGVSDQDKLCLYRAAKVALLLSAEGEKAQDEATLLLCEPVVAQALLLAANQGDAVALPLPRKYDFFLSSRVAVCCARRWAREGRWDVGLRLLERAVATPMTKAAAVELLSNAGRWEMAVRCLGQLPPTLWTEIEVSAAVRSLYRAVEGRRRNGMKVGDTPNTGLWRIALHILTLVRGNKVKLSAPSAVNDALGLLGADGQQWVMACRLVKTMLLNLEKEGRTGESSGTVRPNMVSIYQMFRALRQHWHLALQHASLMIREGDICISDDREVTDRLLKACVVGYRWVEALRTVQKSLESNPSEEGRDFIHTDVFLRVLGMLHEHQKGFLATQLFQQPQLSRHFSKDTTGKAYNVMLRYCNTVSEARVWLQTMGTKNILVENESYEHLMILYSREGVWQQALSLFNALLTDPQRQRLYIPCAKAHDAVQYALERVLPPGPSWEVSMTLFTRMCELNVPISEVAFQSVVKKCFSQGKADEAQSLFRFVVRHGVRR</sequence>
<name>A0A2V2VSF6_TRYCR</name>
<dbReference type="Gene3D" id="1.25.40.10">
    <property type="entry name" value="Tetratricopeptide repeat domain"/>
    <property type="match status" value="1"/>
</dbReference>
<protein>
    <submittedName>
        <fullName evidence="2">Uncharacterized protein</fullName>
    </submittedName>
</protein>
<dbReference type="VEuPathDB" id="TriTrypDB:TcBrA4_0102590"/>